<evidence type="ECO:0000313" key="11">
    <source>
        <dbReference type="Proteomes" id="UP000526184"/>
    </source>
</evidence>
<evidence type="ECO:0000256" key="1">
    <source>
        <dbReference type="ARBA" id="ARBA00004141"/>
    </source>
</evidence>
<dbReference type="GO" id="GO:0016471">
    <property type="term" value="C:vacuolar proton-transporting V-type ATPase complex"/>
    <property type="evidence" value="ECO:0007669"/>
    <property type="project" value="TreeGrafter"/>
</dbReference>
<dbReference type="GO" id="GO:0046961">
    <property type="term" value="F:proton-transporting ATPase activity, rotational mechanism"/>
    <property type="evidence" value="ECO:0007669"/>
    <property type="project" value="InterPro"/>
</dbReference>
<dbReference type="PANTHER" id="PTHR11629:SF63">
    <property type="entry name" value="V-TYPE PROTON ATPASE SUBUNIT A"/>
    <property type="match status" value="1"/>
</dbReference>
<keyword evidence="8" id="KW-0175">Coiled coil</keyword>
<evidence type="ECO:0000256" key="8">
    <source>
        <dbReference type="SAM" id="Coils"/>
    </source>
</evidence>
<dbReference type="GO" id="GO:0051117">
    <property type="term" value="F:ATPase binding"/>
    <property type="evidence" value="ECO:0007669"/>
    <property type="project" value="TreeGrafter"/>
</dbReference>
<evidence type="ECO:0000256" key="2">
    <source>
        <dbReference type="ARBA" id="ARBA00009904"/>
    </source>
</evidence>
<dbReference type="GO" id="GO:0033179">
    <property type="term" value="C:proton-transporting V-type ATPase, V0 domain"/>
    <property type="evidence" value="ECO:0007669"/>
    <property type="project" value="InterPro"/>
</dbReference>
<keyword evidence="6" id="KW-0406">Ion transport</keyword>
<gene>
    <name evidence="10" type="ORF">HP397_06120</name>
</gene>
<dbReference type="EMBL" id="JABMKT010000040">
    <property type="protein sequence ID" value="NYV28376.1"/>
    <property type="molecule type" value="Genomic_DNA"/>
</dbReference>
<sequence length="638" mass="73942">MAIVKVEKFNLISFKNELNALLKQLQEFVEVDFRELDFDLNNLKSDNKEELEDKIYKLESIIKKMRKYSVKKPLLQTLKEGKKEFNYQELEQYINSVDIEAVVEKINHIFFEKDTKIKSNEILINEIKEYEKWEKLDITEKDLKRLKNVDVNIGSMSLKNFEKFKLENLSFTELEIIDYGKKDVNFIIFSDKSLNISEKLRLYNFNKLTIDLSKLPKEIKNEKIERLEHNKEDIIKLENELKENAIHIDEIEVAYEYYKNILLKENVKEMFKSTEKLSAISGYIPSKRKDEFKDKIEDVCKDNYYLEFEEIDVTSKDIPIKLANNEVLEPFETLTATFSLPKYTEIDPTLLVAPFFWLFFGMMIADLGYGIVMSLISGLSLLLFKFDKGTKSAIKFLFMLGISTMFWGLIYGSLFGYEFDNPLHFYTPTSNYQPVMVLSVILGIVHIFIALGIKAFLLIRSKRYYDALCDVGFWIVTLVSTGYFIYAKFTGINTNMVTIAKYAMIISMLLIVATGGREVKNLGGRIGLGVYSLYGISGYMGDLISYVRLMALGLSGGYIAYAVNMIASMMGNKWYMLIFVALIFVIGHGFNLFLSILGAYVHTARLIYVEFFSKFYEGGGKPFKDFKIKEKYINIKNN</sequence>
<evidence type="ECO:0000256" key="3">
    <source>
        <dbReference type="ARBA" id="ARBA00022448"/>
    </source>
</evidence>
<keyword evidence="3" id="KW-0813">Transport</keyword>
<evidence type="ECO:0000256" key="5">
    <source>
        <dbReference type="ARBA" id="ARBA00022989"/>
    </source>
</evidence>
<accession>A0A7Z0PFQ7</accession>
<keyword evidence="11" id="KW-1185">Reference proteome</keyword>
<feature type="transmembrane region" description="Helical" evidence="9">
    <location>
        <begin position="396"/>
        <end position="415"/>
    </location>
</feature>
<feature type="transmembrane region" description="Helical" evidence="9">
    <location>
        <begin position="435"/>
        <end position="459"/>
    </location>
</feature>
<name>A0A7Z0PFQ7_9FUSO</name>
<dbReference type="PANTHER" id="PTHR11629">
    <property type="entry name" value="VACUOLAR PROTON ATPASES"/>
    <property type="match status" value="1"/>
</dbReference>
<organism evidence="10 11">
    <name type="scientific">Streptobacillus felis</name>
    <dbReference type="NCBI Taxonomy" id="1384509"/>
    <lineage>
        <taxon>Bacteria</taxon>
        <taxon>Fusobacteriati</taxon>
        <taxon>Fusobacteriota</taxon>
        <taxon>Fusobacteriia</taxon>
        <taxon>Fusobacteriales</taxon>
        <taxon>Leptotrichiaceae</taxon>
        <taxon>Streptobacillus</taxon>
    </lineage>
</organism>
<dbReference type="InterPro" id="IPR002490">
    <property type="entry name" value="V-ATPase_116kDa_su"/>
</dbReference>
<feature type="coiled-coil region" evidence="8">
    <location>
        <begin position="217"/>
        <end position="244"/>
    </location>
</feature>
<evidence type="ECO:0000256" key="6">
    <source>
        <dbReference type="ARBA" id="ARBA00023065"/>
    </source>
</evidence>
<evidence type="ECO:0000256" key="4">
    <source>
        <dbReference type="ARBA" id="ARBA00022692"/>
    </source>
</evidence>
<protein>
    <submittedName>
        <fullName evidence="10">V-type ATP synthase subunit I</fullName>
    </submittedName>
</protein>
<keyword evidence="7 9" id="KW-0472">Membrane</keyword>
<dbReference type="GO" id="GO:0007035">
    <property type="term" value="P:vacuolar acidification"/>
    <property type="evidence" value="ECO:0007669"/>
    <property type="project" value="TreeGrafter"/>
</dbReference>
<keyword evidence="4 9" id="KW-0812">Transmembrane</keyword>
<feature type="transmembrane region" description="Helical" evidence="9">
    <location>
        <begin position="574"/>
        <end position="601"/>
    </location>
</feature>
<comment type="similarity">
    <text evidence="2">Belongs to the V-ATPase 116 kDa subunit family.</text>
</comment>
<keyword evidence="5 9" id="KW-1133">Transmembrane helix</keyword>
<comment type="caution">
    <text evidence="10">The sequence shown here is derived from an EMBL/GenBank/DDBJ whole genome shotgun (WGS) entry which is preliminary data.</text>
</comment>
<feature type="transmembrane region" description="Helical" evidence="9">
    <location>
        <begin position="495"/>
        <end position="515"/>
    </location>
</feature>
<feature type="transmembrane region" description="Helical" evidence="9">
    <location>
        <begin position="471"/>
        <end position="489"/>
    </location>
</feature>
<evidence type="ECO:0000256" key="7">
    <source>
        <dbReference type="ARBA" id="ARBA00023136"/>
    </source>
</evidence>
<feature type="transmembrane region" description="Helical" evidence="9">
    <location>
        <begin position="355"/>
        <end position="384"/>
    </location>
</feature>
<feature type="transmembrane region" description="Helical" evidence="9">
    <location>
        <begin position="546"/>
        <end position="567"/>
    </location>
</feature>
<dbReference type="RefSeq" id="WP_180136340.1">
    <property type="nucleotide sequence ID" value="NZ_JABMKT010000040.1"/>
</dbReference>
<dbReference type="Proteomes" id="UP000526184">
    <property type="component" value="Unassembled WGS sequence"/>
</dbReference>
<dbReference type="AlphaFoldDB" id="A0A7Z0PFQ7"/>
<comment type="subcellular location">
    <subcellularLocation>
        <location evidence="1">Membrane</location>
        <topology evidence="1">Multi-pass membrane protein</topology>
    </subcellularLocation>
</comment>
<evidence type="ECO:0000313" key="10">
    <source>
        <dbReference type="EMBL" id="NYV28376.1"/>
    </source>
</evidence>
<dbReference type="Pfam" id="PF01496">
    <property type="entry name" value="V_ATPase_I"/>
    <property type="match status" value="1"/>
</dbReference>
<reference evidence="10 11" key="1">
    <citation type="submission" date="2020-05" db="EMBL/GenBank/DDBJ databases">
        <title>Streptobacillus felis strain LHL191014123.</title>
        <authorList>
            <person name="Fawzy A."/>
            <person name="Rau J."/>
            <person name="Risse K."/>
            <person name="Schauerte N."/>
            <person name="Geiger C."/>
            <person name="Blom J."/>
            <person name="Imirzalioglu C."/>
            <person name="Falgenhauer J."/>
            <person name="Bach A."/>
            <person name="Herden C."/>
            <person name="Eisenberg T."/>
        </authorList>
    </citation>
    <scope>NUCLEOTIDE SEQUENCE [LARGE SCALE GENOMIC DNA]</scope>
    <source>
        <strain evidence="10 11">LHL191014123</strain>
    </source>
</reference>
<proteinExistence type="inferred from homology"/>
<evidence type="ECO:0000256" key="9">
    <source>
        <dbReference type="SAM" id="Phobius"/>
    </source>
</evidence>